<sequence length="771" mass="82726">MPGISRFKQVAAEAKFNVTTEFANLGLHSAAASGDYGLVRYAIANGQPINSVLHGVLPIHVACSGGDEQVVNLLIDNGADVNAPRLPLRYTSDKNRDTSAPIVGTSGSTPLHFACANGHVNVVIILLQHGAHPDRADKHGVTPEALARESGHENCAETIRRWIEQKDEDLKNRAEYPYDGPSSSTADGSSRKRLHVKRSIDNALSLFRTHSSTPLTPPPTHSPTASLSNSPLNEYDLGLDSNTPGDEDHQKTRRPSIPFQYNTLPTPKPSTGTSSRRPRSAGTGAEGPTQRQQNLGAGRTSSKYSLRNLLRKQSQVSLVESDSPSRPSLSISPNSSDKHTRKASIDSPVGEMTPSRFKSRFGSDAADRPLMAAELHNQLALEDLYSESAVDGSPSNSPAPTGILRGHSRSSSISQRPTSRTLRFDSNSSAPGLLTRRTSSPRRVLTLNGSSSIGSLRGMVSTARLPSGRDTPESAPPASTQFSDLQDGDGSKDGEIGARSYERSDRLGELRSEGRTADKGINSSTSSLSRGAGVSRSNDFPFSIHNPPPNGEHDPATSNLESNGSGDARLRGHSISSVSTDLSVDNPALSSSTTSASASITVPTPALNNSPLPVSEDSLSTKRHYTPIDIDISAISSHAQAEALVQRTQKSILEMDDEIPLSSAALSSGRSPLSAKLAMYGETLELERRLKKEEEDRKAAETPKSAKSLTTPTLQSPDSSSPKKIGLERQFSLEENSPTPRRRKARRPHTAGDEAPRPFGMFWHWVFLRCN</sequence>
<evidence type="ECO:0000313" key="2">
    <source>
        <dbReference type="Proteomes" id="UP000886501"/>
    </source>
</evidence>
<comment type="caution">
    <text evidence="1">The sequence shown here is derived from an EMBL/GenBank/DDBJ whole genome shotgun (WGS) entry which is preliminary data.</text>
</comment>
<organism evidence="1 2">
    <name type="scientific">Thelephora ganbajun</name>
    <name type="common">Ganba fungus</name>
    <dbReference type="NCBI Taxonomy" id="370292"/>
    <lineage>
        <taxon>Eukaryota</taxon>
        <taxon>Fungi</taxon>
        <taxon>Dikarya</taxon>
        <taxon>Basidiomycota</taxon>
        <taxon>Agaricomycotina</taxon>
        <taxon>Agaricomycetes</taxon>
        <taxon>Thelephorales</taxon>
        <taxon>Thelephoraceae</taxon>
        <taxon>Thelephora</taxon>
    </lineage>
</organism>
<protein>
    <submittedName>
        <fullName evidence="1">Uncharacterized protein</fullName>
    </submittedName>
</protein>
<dbReference type="EMBL" id="MU117962">
    <property type="protein sequence ID" value="KAF9653934.1"/>
    <property type="molecule type" value="Genomic_DNA"/>
</dbReference>
<accession>A0ACB6ZWY2</accession>
<evidence type="ECO:0000313" key="1">
    <source>
        <dbReference type="EMBL" id="KAF9653934.1"/>
    </source>
</evidence>
<name>A0ACB6ZWY2_THEGA</name>
<gene>
    <name evidence="1" type="ORF">BDM02DRAFT_3158602</name>
</gene>
<reference evidence="1" key="2">
    <citation type="journal article" date="2020" name="Nat. Commun.">
        <title>Large-scale genome sequencing of mycorrhizal fungi provides insights into the early evolution of symbiotic traits.</title>
        <authorList>
            <person name="Miyauchi S."/>
            <person name="Kiss E."/>
            <person name="Kuo A."/>
            <person name="Drula E."/>
            <person name="Kohler A."/>
            <person name="Sanchez-Garcia M."/>
            <person name="Morin E."/>
            <person name="Andreopoulos B."/>
            <person name="Barry K.W."/>
            <person name="Bonito G."/>
            <person name="Buee M."/>
            <person name="Carver A."/>
            <person name="Chen C."/>
            <person name="Cichocki N."/>
            <person name="Clum A."/>
            <person name="Culley D."/>
            <person name="Crous P.W."/>
            <person name="Fauchery L."/>
            <person name="Girlanda M."/>
            <person name="Hayes R.D."/>
            <person name="Keri Z."/>
            <person name="LaButti K."/>
            <person name="Lipzen A."/>
            <person name="Lombard V."/>
            <person name="Magnuson J."/>
            <person name="Maillard F."/>
            <person name="Murat C."/>
            <person name="Nolan M."/>
            <person name="Ohm R.A."/>
            <person name="Pangilinan J."/>
            <person name="Pereira M.F."/>
            <person name="Perotto S."/>
            <person name="Peter M."/>
            <person name="Pfister S."/>
            <person name="Riley R."/>
            <person name="Sitrit Y."/>
            <person name="Stielow J.B."/>
            <person name="Szollosi G."/>
            <person name="Zifcakova L."/>
            <person name="Stursova M."/>
            <person name="Spatafora J.W."/>
            <person name="Tedersoo L."/>
            <person name="Vaario L.M."/>
            <person name="Yamada A."/>
            <person name="Yan M."/>
            <person name="Wang P."/>
            <person name="Xu J."/>
            <person name="Bruns T."/>
            <person name="Baldrian P."/>
            <person name="Vilgalys R."/>
            <person name="Dunand C."/>
            <person name="Henrissat B."/>
            <person name="Grigoriev I.V."/>
            <person name="Hibbett D."/>
            <person name="Nagy L.G."/>
            <person name="Martin F.M."/>
        </authorList>
    </citation>
    <scope>NUCLEOTIDE SEQUENCE</scope>
    <source>
        <strain evidence="1">P2</strain>
    </source>
</reference>
<reference evidence="1" key="1">
    <citation type="submission" date="2019-10" db="EMBL/GenBank/DDBJ databases">
        <authorList>
            <consortium name="DOE Joint Genome Institute"/>
            <person name="Kuo A."/>
            <person name="Miyauchi S."/>
            <person name="Kiss E."/>
            <person name="Drula E."/>
            <person name="Kohler A."/>
            <person name="Sanchez-Garcia M."/>
            <person name="Andreopoulos B."/>
            <person name="Barry K.W."/>
            <person name="Bonito G."/>
            <person name="Buee M."/>
            <person name="Carver A."/>
            <person name="Chen C."/>
            <person name="Cichocki N."/>
            <person name="Clum A."/>
            <person name="Culley D."/>
            <person name="Crous P.W."/>
            <person name="Fauchery L."/>
            <person name="Girlanda M."/>
            <person name="Hayes R."/>
            <person name="Keri Z."/>
            <person name="Labutti K."/>
            <person name="Lipzen A."/>
            <person name="Lombard V."/>
            <person name="Magnuson J."/>
            <person name="Maillard F."/>
            <person name="Morin E."/>
            <person name="Murat C."/>
            <person name="Nolan M."/>
            <person name="Ohm R."/>
            <person name="Pangilinan J."/>
            <person name="Pereira M."/>
            <person name="Perotto S."/>
            <person name="Peter M."/>
            <person name="Riley R."/>
            <person name="Sitrit Y."/>
            <person name="Stielow B."/>
            <person name="Szollosi G."/>
            <person name="Zifcakova L."/>
            <person name="Stursova M."/>
            <person name="Spatafora J.W."/>
            <person name="Tedersoo L."/>
            <person name="Vaario L.-M."/>
            <person name="Yamada A."/>
            <person name="Yan M."/>
            <person name="Wang P."/>
            <person name="Xu J."/>
            <person name="Bruns T."/>
            <person name="Baldrian P."/>
            <person name="Vilgalys R."/>
            <person name="Henrissat B."/>
            <person name="Grigoriev I.V."/>
            <person name="Hibbett D."/>
            <person name="Nagy L.G."/>
            <person name="Martin F.M."/>
        </authorList>
    </citation>
    <scope>NUCLEOTIDE SEQUENCE</scope>
    <source>
        <strain evidence="1">P2</strain>
    </source>
</reference>
<dbReference type="Proteomes" id="UP000886501">
    <property type="component" value="Unassembled WGS sequence"/>
</dbReference>
<proteinExistence type="predicted"/>
<keyword evidence="2" id="KW-1185">Reference proteome</keyword>